<evidence type="ECO:0000256" key="10">
    <source>
        <dbReference type="ARBA" id="ARBA00046435"/>
    </source>
</evidence>
<evidence type="ECO:0000313" key="14">
    <source>
        <dbReference type="Proteomes" id="UP001460270"/>
    </source>
</evidence>
<dbReference type="PANTHER" id="PTHR14517:SF11">
    <property type="entry name" value="RIB43A-LIKE WITH COILED-COILS PROTEIN 1"/>
    <property type="match status" value="1"/>
</dbReference>
<reference evidence="14" key="1">
    <citation type="submission" date="2024-04" db="EMBL/GenBank/DDBJ databases">
        <title>Salinicola lusitanus LLJ914,a marine bacterium isolated from the Okinawa Trough.</title>
        <authorList>
            <person name="Li J."/>
        </authorList>
    </citation>
    <scope>NUCLEOTIDE SEQUENCE [LARGE SCALE GENOMIC DNA]</scope>
</reference>
<evidence type="ECO:0000256" key="8">
    <source>
        <dbReference type="ARBA" id="ARBA00023273"/>
    </source>
</evidence>
<evidence type="ECO:0000256" key="3">
    <source>
        <dbReference type="ARBA" id="ARBA00022490"/>
    </source>
</evidence>
<protein>
    <recommendedName>
        <fullName evidence="9">RIB43A-like with coiled-coils protein 1</fullName>
    </recommendedName>
</protein>
<evidence type="ECO:0000256" key="1">
    <source>
        <dbReference type="ARBA" id="ARBA00004611"/>
    </source>
</evidence>
<accession>A0AAW0P7J6</accession>
<keyword evidence="5 11" id="KW-0175">Coiled coil</keyword>
<keyword evidence="3" id="KW-0963">Cytoplasm</keyword>
<dbReference type="InterPro" id="IPR008805">
    <property type="entry name" value="RIB43A"/>
</dbReference>
<feature type="coiled-coil region" evidence="11">
    <location>
        <begin position="180"/>
        <end position="209"/>
    </location>
</feature>
<dbReference type="EMBL" id="JBBPFD010000008">
    <property type="protein sequence ID" value="KAK7916202.1"/>
    <property type="molecule type" value="Genomic_DNA"/>
</dbReference>
<keyword evidence="6" id="KW-0969">Cilium</keyword>
<dbReference type="Proteomes" id="UP001460270">
    <property type="component" value="Unassembled WGS sequence"/>
</dbReference>
<feature type="region of interest" description="Disordered" evidence="12">
    <location>
        <begin position="1"/>
        <end position="25"/>
    </location>
</feature>
<keyword evidence="8" id="KW-0966">Cell projection</keyword>
<keyword evidence="4" id="KW-0282">Flagellum</keyword>
<dbReference type="PANTHER" id="PTHR14517">
    <property type="entry name" value="RIB43A-RELATED"/>
    <property type="match status" value="1"/>
</dbReference>
<gene>
    <name evidence="13" type="ORF">WMY93_011963</name>
</gene>
<comment type="subcellular location">
    <subcellularLocation>
        <location evidence="1">Cytoplasm</location>
        <location evidence="1">Cytoskeleton</location>
        <location evidence="1">Flagellum axoneme</location>
    </subcellularLocation>
</comment>
<keyword evidence="7" id="KW-0206">Cytoskeleton</keyword>
<feature type="compositionally biased region" description="Basic and acidic residues" evidence="12">
    <location>
        <begin position="140"/>
        <end position="155"/>
    </location>
</feature>
<evidence type="ECO:0000256" key="9">
    <source>
        <dbReference type="ARBA" id="ARBA00041087"/>
    </source>
</evidence>
<organism evidence="13 14">
    <name type="scientific">Mugilogobius chulae</name>
    <name type="common">yellowstripe goby</name>
    <dbReference type="NCBI Taxonomy" id="88201"/>
    <lineage>
        <taxon>Eukaryota</taxon>
        <taxon>Metazoa</taxon>
        <taxon>Chordata</taxon>
        <taxon>Craniata</taxon>
        <taxon>Vertebrata</taxon>
        <taxon>Euteleostomi</taxon>
        <taxon>Actinopterygii</taxon>
        <taxon>Neopterygii</taxon>
        <taxon>Teleostei</taxon>
        <taxon>Neoteleostei</taxon>
        <taxon>Acanthomorphata</taxon>
        <taxon>Gobiaria</taxon>
        <taxon>Gobiiformes</taxon>
        <taxon>Gobioidei</taxon>
        <taxon>Gobiidae</taxon>
        <taxon>Gobionellinae</taxon>
        <taxon>Mugilogobius</taxon>
    </lineage>
</organism>
<evidence type="ECO:0000256" key="7">
    <source>
        <dbReference type="ARBA" id="ARBA00023212"/>
    </source>
</evidence>
<evidence type="ECO:0000256" key="6">
    <source>
        <dbReference type="ARBA" id="ARBA00023069"/>
    </source>
</evidence>
<name>A0AAW0P7J6_9GOBI</name>
<sequence length="347" mass="40057">MYKVDLPVDQSSQNAVERRRAAESARKDRIFNTRLRVMGLDLQALGQQQDEVLVQQDNNEKQKRTDLQSDLTKFWSTHQRLEDSHSADLNSHLMGASTLSVPESELGPASMQIFEGENQGVEDRKKEQMKITERNLRTQKEDNERRRMAEKHRGADVCGPPESGDECTRGGVQKSVLCGLGQLNHALAAEQAERKREERRQEERENLAEMWHTVTSDMMTENAEAAEQPGGGRPPRVLTDRWKGMSPSQLNAIHKEREAQCEEKQKQQDKERSLNTSFGLLLLKSSQAAEEEEQREAQLRRDRRMAMDAHNRLLAKEQQTHQEYLDKILYTNKPTKDYFRQFNTSSR</sequence>
<comment type="subunit">
    <text evidence="10">Microtubule inner protein component of sperm flagellar doublet microtubules.</text>
</comment>
<comment type="similarity">
    <text evidence="2">Belongs to the RIB43A family.</text>
</comment>
<feature type="region of interest" description="Disordered" evidence="12">
    <location>
        <begin position="140"/>
        <end position="169"/>
    </location>
</feature>
<evidence type="ECO:0000256" key="11">
    <source>
        <dbReference type="SAM" id="Coils"/>
    </source>
</evidence>
<keyword evidence="14" id="KW-1185">Reference proteome</keyword>
<evidence type="ECO:0000256" key="5">
    <source>
        <dbReference type="ARBA" id="ARBA00023054"/>
    </source>
</evidence>
<dbReference type="Pfam" id="PF05914">
    <property type="entry name" value="RIB43A"/>
    <property type="match status" value="2"/>
</dbReference>
<evidence type="ECO:0000256" key="12">
    <source>
        <dbReference type="SAM" id="MobiDB-lite"/>
    </source>
</evidence>
<evidence type="ECO:0000256" key="2">
    <source>
        <dbReference type="ARBA" id="ARBA00006875"/>
    </source>
</evidence>
<comment type="caution">
    <text evidence="13">The sequence shown here is derived from an EMBL/GenBank/DDBJ whole genome shotgun (WGS) entry which is preliminary data.</text>
</comment>
<evidence type="ECO:0000313" key="13">
    <source>
        <dbReference type="EMBL" id="KAK7916202.1"/>
    </source>
</evidence>
<feature type="coiled-coil region" evidence="11">
    <location>
        <begin position="282"/>
        <end position="309"/>
    </location>
</feature>
<feature type="compositionally biased region" description="Basic and acidic residues" evidence="12">
    <location>
        <begin position="16"/>
        <end position="25"/>
    </location>
</feature>
<evidence type="ECO:0000256" key="4">
    <source>
        <dbReference type="ARBA" id="ARBA00022846"/>
    </source>
</evidence>
<proteinExistence type="inferred from homology"/>
<dbReference type="AlphaFoldDB" id="A0AAW0P7J6"/>